<dbReference type="Proteomes" id="UP000186955">
    <property type="component" value="Unassembled WGS sequence"/>
</dbReference>
<accession>A0A1Q5UIP2</accession>
<organism evidence="1 2">
    <name type="scientific">Penicillium subrubescens</name>
    <dbReference type="NCBI Taxonomy" id="1316194"/>
    <lineage>
        <taxon>Eukaryota</taxon>
        <taxon>Fungi</taxon>
        <taxon>Dikarya</taxon>
        <taxon>Ascomycota</taxon>
        <taxon>Pezizomycotina</taxon>
        <taxon>Eurotiomycetes</taxon>
        <taxon>Eurotiomycetidae</taxon>
        <taxon>Eurotiales</taxon>
        <taxon>Aspergillaceae</taxon>
        <taxon>Penicillium</taxon>
    </lineage>
</organism>
<comment type="caution">
    <text evidence="1">The sequence shown here is derived from an EMBL/GenBank/DDBJ whole genome shotgun (WGS) entry which is preliminary data.</text>
</comment>
<dbReference type="EMBL" id="MNBE01000228">
    <property type="protein sequence ID" value="OKP12331.1"/>
    <property type="molecule type" value="Genomic_DNA"/>
</dbReference>
<evidence type="ECO:0000313" key="2">
    <source>
        <dbReference type="Proteomes" id="UP000186955"/>
    </source>
</evidence>
<name>A0A1Q5UIP2_9EURO</name>
<evidence type="ECO:0000313" key="1">
    <source>
        <dbReference type="EMBL" id="OKP12331.1"/>
    </source>
</evidence>
<dbReference type="AlphaFoldDB" id="A0A1Q5UIP2"/>
<keyword evidence="2" id="KW-1185">Reference proteome</keyword>
<reference evidence="1 2" key="1">
    <citation type="submission" date="2016-10" db="EMBL/GenBank/DDBJ databases">
        <title>Genome sequence of the ascomycete fungus Penicillium subrubescens.</title>
        <authorList>
            <person name="De Vries R.P."/>
            <person name="Peng M."/>
            <person name="Dilokpimol A."/>
            <person name="Hilden K."/>
            <person name="Makela M.R."/>
            <person name="Grigoriev I."/>
            <person name="Riley R."/>
            <person name="Granchi Z."/>
        </authorList>
    </citation>
    <scope>NUCLEOTIDE SEQUENCE [LARGE SCALE GENOMIC DNA]</scope>
    <source>
        <strain evidence="1 2">CBS 132785</strain>
    </source>
</reference>
<protein>
    <submittedName>
        <fullName evidence="1">Uncharacterized protein</fullName>
    </submittedName>
</protein>
<sequence length="58" mass="6443">MYQTPPSLSAASLAESEWPNGIPQGQRGPAGCRLADEEFYKFIAITCNNPFNSIYNLY</sequence>
<proteinExistence type="predicted"/>
<gene>
    <name evidence="1" type="ORF">PENSUB_2067</name>
</gene>